<name>A0A9Q1BE87_HOLLE</name>
<protein>
    <submittedName>
        <fullName evidence="1">Uncharacterized protein</fullName>
    </submittedName>
</protein>
<comment type="caution">
    <text evidence="1">The sequence shown here is derived from an EMBL/GenBank/DDBJ whole genome shotgun (WGS) entry which is preliminary data.</text>
</comment>
<evidence type="ECO:0000313" key="2">
    <source>
        <dbReference type="Proteomes" id="UP001152320"/>
    </source>
</evidence>
<keyword evidence="2" id="KW-1185">Reference proteome</keyword>
<gene>
    <name evidence="1" type="ORF">HOLleu_35845</name>
</gene>
<dbReference type="AlphaFoldDB" id="A0A9Q1BE87"/>
<proteinExistence type="predicted"/>
<dbReference type="Proteomes" id="UP001152320">
    <property type="component" value="Chromosome 19"/>
</dbReference>
<evidence type="ECO:0000313" key="1">
    <source>
        <dbReference type="EMBL" id="KAJ8023405.1"/>
    </source>
</evidence>
<organism evidence="1 2">
    <name type="scientific">Holothuria leucospilota</name>
    <name type="common">Black long sea cucumber</name>
    <name type="synonym">Mertensiothuria leucospilota</name>
    <dbReference type="NCBI Taxonomy" id="206669"/>
    <lineage>
        <taxon>Eukaryota</taxon>
        <taxon>Metazoa</taxon>
        <taxon>Echinodermata</taxon>
        <taxon>Eleutherozoa</taxon>
        <taxon>Echinozoa</taxon>
        <taxon>Holothuroidea</taxon>
        <taxon>Aspidochirotacea</taxon>
        <taxon>Aspidochirotida</taxon>
        <taxon>Holothuriidae</taxon>
        <taxon>Holothuria</taxon>
    </lineage>
</organism>
<sequence>MASGRKMMRMSPLEPEMDKCFGFIHYLTKNYSHVCVEKEAKLIGIFSDPSDSFQNLKNLYMMKIEQISMQLEEGRFYGFKNYLPVKNGILIGPCTKPSVVLANEFEGFHILERREEAKKAFDDRKSEDNSEIPKSTVKTVKYELLSNRTVLSLKGVIKEVTEDPMLHHLKEFELYTSVPIAGVVTEVEQVEKYWACPSDRCYLKGVYELDNDQFQCPTCQKKYRTDKRKKAYFVKLFIKTEDGKKYDGVIFTQVIYNLRSLFRKPPSEKTFLQTMPSKLLGRKVSANYICKPDGPNNVFNTLEVD</sequence>
<reference evidence="1" key="1">
    <citation type="submission" date="2021-10" db="EMBL/GenBank/DDBJ databases">
        <title>Tropical sea cucumber genome reveals ecological adaptation and Cuvierian tubules defense mechanism.</title>
        <authorList>
            <person name="Chen T."/>
        </authorList>
    </citation>
    <scope>NUCLEOTIDE SEQUENCE</scope>
    <source>
        <strain evidence="1">Nanhai2018</strain>
        <tissue evidence="1">Muscle</tissue>
    </source>
</reference>
<dbReference type="EMBL" id="JAIZAY010000019">
    <property type="protein sequence ID" value="KAJ8023405.1"/>
    <property type="molecule type" value="Genomic_DNA"/>
</dbReference>
<accession>A0A9Q1BE87</accession>